<sequence length="185" mass="20142">MSTTPPQPLPEPDRGSALGSRPAAASVRLYDDTGMPWQPVSQRLATARHLVLVLVLAPLLVVLAVLAVFVWTWFWVGVALAAAAGLWGWWLVGRQVSAISWAEGLEELVVRRGRLFRSVVSVPYGRLQYVDVQSGPLERRFDMATVELHTASPDSGGQIPGLPTGEAERLRERLAARGESQRAGL</sequence>
<dbReference type="EMBL" id="CP157483">
    <property type="protein sequence ID" value="XBO43775.1"/>
    <property type="molecule type" value="Genomic_DNA"/>
</dbReference>
<evidence type="ECO:0000256" key="1">
    <source>
        <dbReference type="SAM" id="MobiDB-lite"/>
    </source>
</evidence>
<evidence type="ECO:0000256" key="2">
    <source>
        <dbReference type="SAM" id="Phobius"/>
    </source>
</evidence>
<dbReference type="RefSeq" id="WP_406831225.1">
    <property type="nucleotide sequence ID" value="NZ_CP157483.1"/>
</dbReference>
<accession>A0AAU7JUC8</accession>
<reference evidence="4" key="1">
    <citation type="submission" date="2024-05" db="EMBL/GenBank/DDBJ databases">
        <authorList>
            <person name="Kim S."/>
            <person name="Heo J."/>
            <person name="Choi H."/>
            <person name="Choi Y."/>
            <person name="Kwon S.-W."/>
            <person name="Kim Y."/>
        </authorList>
    </citation>
    <scope>NUCLEOTIDE SEQUENCE</scope>
    <source>
        <strain evidence="4">KACC 23699</strain>
    </source>
</reference>
<keyword evidence="2" id="KW-0472">Membrane</keyword>
<feature type="region of interest" description="Disordered" evidence="1">
    <location>
        <begin position="1"/>
        <end position="21"/>
    </location>
</feature>
<proteinExistence type="predicted"/>
<gene>
    <name evidence="4" type="ORF">ABEG17_00135</name>
</gene>
<dbReference type="AlphaFoldDB" id="A0AAU7JUC8"/>
<evidence type="ECO:0000313" key="4">
    <source>
        <dbReference type="EMBL" id="XBO43775.1"/>
    </source>
</evidence>
<feature type="transmembrane region" description="Helical" evidence="2">
    <location>
        <begin position="50"/>
        <end position="67"/>
    </location>
</feature>
<feature type="domain" description="YdbS-like PH" evidence="3">
    <location>
        <begin position="107"/>
        <end position="174"/>
    </location>
</feature>
<feature type="compositionally biased region" description="Pro residues" evidence="1">
    <location>
        <begin position="1"/>
        <end position="10"/>
    </location>
</feature>
<keyword evidence="2" id="KW-1133">Transmembrane helix</keyword>
<dbReference type="InterPro" id="IPR005182">
    <property type="entry name" value="YdbS-like_PH"/>
</dbReference>
<dbReference type="Pfam" id="PF03703">
    <property type="entry name" value="bPH_2"/>
    <property type="match status" value="1"/>
</dbReference>
<protein>
    <submittedName>
        <fullName evidence="4">PH domain-containing protein</fullName>
    </submittedName>
</protein>
<organism evidence="4">
    <name type="scientific">Pedococcus sp. KACC 23699</name>
    <dbReference type="NCBI Taxonomy" id="3149228"/>
    <lineage>
        <taxon>Bacteria</taxon>
        <taxon>Bacillati</taxon>
        <taxon>Actinomycetota</taxon>
        <taxon>Actinomycetes</taxon>
        <taxon>Micrococcales</taxon>
        <taxon>Intrasporangiaceae</taxon>
        <taxon>Pedococcus</taxon>
    </lineage>
</organism>
<keyword evidence="2" id="KW-0812">Transmembrane</keyword>
<dbReference type="PANTHER" id="PTHR34473">
    <property type="entry name" value="UPF0699 TRANSMEMBRANE PROTEIN YDBS"/>
    <property type="match status" value="1"/>
</dbReference>
<feature type="transmembrane region" description="Helical" evidence="2">
    <location>
        <begin position="73"/>
        <end position="92"/>
    </location>
</feature>
<name>A0AAU7JUC8_9MICO</name>
<dbReference type="PANTHER" id="PTHR34473:SF3">
    <property type="entry name" value="TRANSMEMBRANE PROTEIN-RELATED"/>
    <property type="match status" value="1"/>
</dbReference>
<evidence type="ECO:0000259" key="3">
    <source>
        <dbReference type="Pfam" id="PF03703"/>
    </source>
</evidence>